<protein>
    <submittedName>
        <fullName evidence="3">Uncharacterized protein</fullName>
    </submittedName>
</protein>
<dbReference type="Pfam" id="PF02458">
    <property type="entry name" value="Transferase"/>
    <property type="match status" value="1"/>
</dbReference>
<dbReference type="GO" id="GO:0016747">
    <property type="term" value="F:acyltransferase activity, transferring groups other than amino-acyl groups"/>
    <property type="evidence" value="ECO:0007669"/>
    <property type="project" value="UniProtKB-ARBA"/>
</dbReference>
<sequence>MEAQWVVIPLLQHLLIFEADHLPPFDAILRTSLAATLATHAPLAGKLHYLADTGDVAICRSTGGGDDDRGVRFVAAECDADGRRLAGDEDHDVLTFERLVPDRARHEPAAGCRRQCSPSRQRVSLEAGWSSGSVCTTASPTVARCGGSSRRGPPRAVATRRPRRRCSTAPVSACPAARNWQGASCASTRRI</sequence>
<evidence type="ECO:0000313" key="4">
    <source>
        <dbReference type="Proteomes" id="UP000807115"/>
    </source>
</evidence>
<evidence type="ECO:0000256" key="2">
    <source>
        <dbReference type="ARBA" id="ARBA00023315"/>
    </source>
</evidence>
<dbReference type="InterPro" id="IPR051504">
    <property type="entry name" value="Plant_metabolite_acyltrans"/>
</dbReference>
<reference evidence="3" key="1">
    <citation type="journal article" date="2019" name="BMC Genomics">
        <title>A new reference genome for Sorghum bicolor reveals high levels of sequence similarity between sweet and grain genotypes: implications for the genetics of sugar metabolism.</title>
        <authorList>
            <person name="Cooper E.A."/>
            <person name="Brenton Z.W."/>
            <person name="Flinn B.S."/>
            <person name="Jenkins J."/>
            <person name="Shu S."/>
            <person name="Flowers D."/>
            <person name="Luo F."/>
            <person name="Wang Y."/>
            <person name="Xia P."/>
            <person name="Barry K."/>
            <person name="Daum C."/>
            <person name="Lipzen A."/>
            <person name="Yoshinaga Y."/>
            <person name="Schmutz J."/>
            <person name="Saski C."/>
            <person name="Vermerris W."/>
            <person name="Kresovich S."/>
        </authorList>
    </citation>
    <scope>NUCLEOTIDE SEQUENCE</scope>
</reference>
<evidence type="ECO:0000313" key="3">
    <source>
        <dbReference type="EMBL" id="KAG0527702.1"/>
    </source>
</evidence>
<evidence type="ECO:0000256" key="1">
    <source>
        <dbReference type="ARBA" id="ARBA00022679"/>
    </source>
</evidence>
<dbReference type="AlphaFoldDB" id="A0A921QTI4"/>
<dbReference type="Proteomes" id="UP000807115">
    <property type="component" value="Chromosome 6"/>
</dbReference>
<reference evidence="3" key="2">
    <citation type="submission" date="2020-10" db="EMBL/GenBank/DDBJ databases">
        <authorList>
            <person name="Cooper E.A."/>
            <person name="Brenton Z.W."/>
            <person name="Flinn B.S."/>
            <person name="Jenkins J."/>
            <person name="Shu S."/>
            <person name="Flowers D."/>
            <person name="Luo F."/>
            <person name="Wang Y."/>
            <person name="Xia P."/>
            <person name="Barry K."/>
            <person name="Daum C."/>
            <person name="Lipzen A."/>
            <person name="Yoshinaga Y."/>
            <person name="Schmutz J."/>
            <person name="Saski C."/>
            <person name="Vermerris W."/>
            <person name="Kresovich S."/>
        </authorList>
    </citation>
    <scope>NUCLEOTIDE SEQUENCE</scope>
</reference>
<keyword evidence="1" id="KW-0808">Transferase</keyword>
<name>A0A921QTI4_SORBI</name>
<dbReference type="EMBL" id="CM027685">
    <property type="protein sequence ID" value="KAG0527702.1"/>
    <property type="molecule type" value="Genomic_DNA"/>
</dbReference>
<organism evidence="3 4">
    <name type="scientific">Sorghum bicolor</name>
    <name type="common">Sorghum</name>
    <name type="synonym">Sorghum vulgare</name>
    <dbReference type="NCBI Taxonomy" id="4558"/>
    <lineage>
        <taxon>Eukaryota</taxon>
        <taxon>Viridiplantae</taxon>
        <taxon>Streptophyta</taxon>
        <taxon>Embryophyta</taxon>
        <taxon>Tracheophyta</taxon>
        <taxon>Spermatophyta</taxon>
        <taxon>Magnoliopsida</taxon>
        <taxon>Liliopsida</taxon>
        <taxon>Poales</taxon>
        <taxon>Poaceae</taxon>
        <taxon>PACMAD clade</taxon>
        <taxon>Panicoideae</taxon>
        <taxon>Andropogonodae</taxon>
        <taxon>Andropogoneae</taxon>
        <taxon>Sorghinae</taxon>
        <taxon>Sorghum</taxon>
    </lineage>
</organism>
<dbReference type="Gene3D" id="3.30.559.10">
    <property type="entry name" value="Chloramphenicol acetyltransferase-like domain"/>
    <property type="match status" value="1"/>
</dbReference>
<keyword evidence="2" id="KW-0012">Acyltransferase</keyword>
<dbReference type="PANTHER" id="PTHR31625">
    <property type="match status" value="1"/>
</dbReference>
<dbReference type="InterPro" id="IPR023213">
    <property type="entry name" value="CAT-like_dom_sf"/>
</dbReference>
<accession>A0A921QTI4</accession>
<proteinExistence type="predicted"/>
<gene>
    <name evidence="3" type="ORF">BDA96_06G255700</name>
</gene>
<comment type="caution">
    <text evidence="3">The sequence shown here is derived from an EMBL/GenBank/DDBJ whole genome shotgun (WGS) entry which is preliminary data.</text>
</comment>